<name>A0A842HEY4_9BACT</name>
<evidence type="ECO:0000313" key="2">
    <source>
        <dbReference type="EMBL" id="MBC2594819.1"/>
    </source>
</evidence>
<protein>
    <submittedName>
        <fullName evidence="2">Uncharacterized protein</fullName>
    </submittedName>
</protein>
<dbReference type="RefSeq" id="WP_185675781.1">
    <property type="nucleotide sequence ID" value="NZ_JACHVB010000034.1"/>
</dbReference>
<feature type="region of interest" description="Disordered" evidence="1">
    <location>
        <begin position="182"/>
        <end position="259"/>
    </location>
</feature>
<accession>A0A842HEY4</accession>
<comment type="caution">
    <text evidence="2">The sequence shown here is derived from an EMBL/GenBank/DDBJ whole genome shotgun (WGS) entry which is preliminary data.</text>
</comment>
<proteinExistence type="predicted"/>
<evidence type="ECO:0000256" key="1">
    <source>
        <dbReference type="SAM" id="MobiDB-lite"/>
    </source>
</evidence>
<gene>
    <name evidence="2" type="ORF">H5P28_11165</name>
</gene>
<evidence type="ECO:0000313" key="3">
    <source>
        <dbReference type="Proteomes" id="UP000546464"/>
    </source>
</evidence>
<reference evidence="2 3" key="1">
    <citation type="submission" date="2020-07" db="EMBL/GenBank/DDBJ databases">
        <authorList>
            <person name="Feng X."/>
        </authorList>
    </citation>
    <scope>NUCLEOTIDE SEQUENCE [LARGE SCALE GENOMIC DNA]</scope>
    <source>
        <strain evidence="2 3">JCM31066</strain>
    </source>
</reference>
<dbReference type="AlphaFoldDB" id="A0A842HEY4"/>
<keyword evidence="3" id="KW-1185">Reference proteome</keyword>
<feature type="compositionally biased region" description="Acidic residues" evidence="1">
    <location>
        <begin position="182"/>
        <end position="250"/>
    </location>
</feature>
<dbReference type="Proteomes" id="UP000546464">
    <property type="component" value="Unassembled WGS sequence"/>
</dbReference>
<organism evidence="2 3">
    <name type="scientific">Ruficoccus amylovorans</name>
    <dbReference type="NCBI Taxonomy" id="1804625"/>
    <lineage>
        <taxon>Bacteria</taxon>
        <taxon>Pseudomonadati</taxon>
        <taxon>Verrucomicrobiota</taxon>
        <taxon>Opitutia</taxon>
        <taxon>Puniceicoccales</taxon>
        <taxon>Cerasicoccaceae</taxon>
        <taxon>Ruficoccus</taxon>
    </lineage>
</organism>
<dbReference type="EMBL" id="JACHVB010000034">
    <property type="protein sequence ID" value="MBC2594819.1"/>
    <property type="molecule type" value="Genomic_DNA"/>
</dbReference>
<sequence>MAKTSSVLDWCIVRLGEDINWWVEEISDDVHWDVDGLSIIDPRQVAHIVDQIEPLRDYDFQPELFESAFYKFKIDRKLDDNRLRLVRVNDSLLESDDMLFALADVIDEEKGPYADFLDHITRLRVKLLNDTIDFEQKLTVEELEEEIREEQNADFMEGRAIHVFTELNAILEYVPAGYEIEADEEEEKNPEDEIEEDFPDVDDDEKIEEDETMKWDEDDDEDEEDEDEDSEDRDEDDLDDLDDEEEEDEDERPRSRRRR</sequence>